<evidence type="ECO:0000256" key="1">
    <source>
        <dbReference type="SAM" id="MobiDB-lite"/>
    </source>
</evidence>
<keyword evidence="3" id="KW-1185">Reference proteome</keyword>
<feature type="compositionally biased region" description="Low complexity" evidence="1">
    <location>
        <begin position="38"/>
        <end position="57"/>
    </location>
</feature>
<evidence type="ECO:0000313" key="2">
    <source>
        <dbReference type="EMBL" id="TFC95029.1"/>
    </source>
</evidence>
<dbReference type="RefSeq" id="WP_134364689.1">
    <property type="nucleotide sequence ID" value="NZ_SOGJ01000036.1"/>
</dbReference>
<name>A0ABY2IXU2_9MICO</name>
<dbReference type="Proteomes" id="UP000298355">
    <property type="component" value="Unassembled WGS sequence"/>
</dbReference>
<dbReference type="EMBL" id="SOGJ01000036">
    <property type="protein sequence ID" value="TFC95029.1"/>
    <property type="molecule type" value="Genomic_DNA"/>
</dbReference>
<feature type="region of interest" description="Disordered" evidence="1">
    <location>
        <begin position="38"/>
        <end position="69"/>
    </location>
</feature>
<organism evidence="2 3">
    <name type="scientific">Cryobacterium breve</name>
    <dbReference type="NCBI Taxonomy" id="1259258"/>
    <lineage>
        <taxon>Bacteria</taxon>
        <taxon>Bacillati</taxon>
        <taxon>Actinomycetota</taxon>
        <taxon>Actinomycetes</taxon>
        <taxon>Micrococcales</taxon>
        <taxon>Microbacteriaceae</taxon>
        <taxon>Cryobacterium</taxon>
    </lineage>
</organism>
<gene>
    <name evidence="2" type="ORF">E3O65_15845</name>
</gene>
<sequence length="239" mass="24480">MRMATASGRSRWPIVIGVAALVVAISGGIAYTATRRAPNAAPNTATATPTPTPTSTAGAGGIGDDVAPTGCLGGQDRNVSMVLTAQTDAKHTSYGAVEAATAYYRWLWQYPNPAANVADADTVSAAIMASTANDSFRDIAAAYEATAGIDMTSGQVPADTPFHLSTTNGLWMISEGSTADKVEVNIAAGYVVNGELSPTKAAVMTQTMVWEDGTWHLESAGTPDQSKLAAGGTRYTAGC</sequence>
<evidence type="ECO:0000313" key="3">
    <source>
        <dbReference type="Proteomes" id="UP000298355"/>
    </source>
</evidence>
<reference evidence="2 3" key="1">
    <citation type="submission" date="2019-03" db="EMBL/GenBank/DDBJ databases">
        <title>Genomics of glacier-inhabiting Cryobacterium strains.</title>
        <authorList>
            <person name="Liu Q."/>
            <person name="Xin Y.-H."/>
        </authorList>
    </citation>
    <scope>NUCLEOTIDE SEQUENCE [LARGE SCALE GENOMIC DNA]</scope>
    <source>
        <strain evidence="2 3">TMT4-23</strain>
    </source>
</reference>
<accession>A0ABY2IXU2</accession>
<protein>
    <submittedName>
        <fullName evidence="2">Uncharacterized protein</fullName>
    </submittedName>
</protein>
<comment type="caution">
    <text evidence="2">The sequence shown here is derived from an EMBL/GenBank/DDBJ whole genome shotgun (WGS) entry which is preliminary data.</text>
</comment>
<proteinExistence type="predicted"/>